<dbReference type="KEGG" id="smen:SAMEA4412692_0819"/>
<evidence type="ECO:0000259" key="2">
    <source>
        <dbReference type="Pfam" id="PF13354"/>
    </source>
</evidence>
<feature type="compositionally biased region" description="Basic and acidic residues" evidence="1">
    <location>
        <begin position="37"/>
        <end position="52"/>
    </location>
</feature>
<dbReference type="STRING" id="1123308.GCA_000380085_00161"/>
<feature type="region of interest" description="Disordered" evidence="1">
    <location>
        <begin position="34"/>
        <end position="53"/>
    </location>
</feature>
<organism evidence="3 4">
    <name type="scientific">Streptococcus merionis</name>
    <dbReference type="NCBI Taxonomy" id="400065"/>
    <lineage>
        <taxon>Bacteria</taxon>
        <taxon>Bacillati</taxon>
        <taxon>Bacillota</taxon>
        <taxon>Bacilli</taxon>
        <taxon>Lactobacillales</taxon>
        <taxon>Streptococcaceae</taxon>
        <taxon>Streptococcus</taxon>
    </lineage>
</organism>
<dbReference type="eggNOG" id="COG2367">
    <property type="taxonomic scope" value="Bacteria"/>
</dbReference>
<evidence type="ECO:0000256" key="1">
    <source>
        <dbReference type="SAM" id="MobiDB-lite"/>
    </source>
</evidence>
<keyword evidence="4" id="KW-1185">Reference proteome</keyword>
<proteinExistence type="predicted"/>
<dbReference type="AlphaFoldDB" id="A0A239SR98"/>
<dbReference type="Gene3D" id="3.40.710.10">
    <property type="entry name" value="DD-peptidase/beta-lactamase superfamily"/>
    <property type="match status" value="1"/>
</dbReference>
<dbReference type="GO" id="GO:0008800">
    <property type="term" value="F:beta-lactamase activity"/>
    <property type="evidence" value="ECO:0007669"/>
    <property type="project" value="InterPro"/>
</dbReference>
<dbReference type="InterPro" id="IPR045155">
    <property type="entry name" value="Beta-lactam_cat"/>
</dbReference>
<evidence type="ECO:0000313" key="4">
    <source>
        <dbReference type="Proteomes" id="UP000215185"/>
    </source>
</evidence>
<dbReference type="InterPro" id="IPR012338">
    <property type="entry name" value="Beta-lactam/transpept-like"/>
</dbReference>
<dbReference type="Proteomes" id="UP000215185">
    <property type="component" value="Chromosome 1"/>
</dbReference>
<dbReference type="SUPFAM" id="SSF56601">
    <property type="entry name" value="beta-lactamase/transpeptidase-like"/>
    <property type="match status" value="1"/>
</dbReference>
<dbReference type="Pfam" id="PF13354">
    <property type="entry name" value="Beta-lactamase2"/>
    <property type="match status" value="1"/>
</dbReference>
<accession>A0A239SR98</accession>
<feature type="domain" description="Beta-lactamase class A catalytic" evidence="2">
    <location>
        <begin position="111"/>
        <end position="312"/>
    </location>
</feature>
<sequence>MKKYDINVILTIFSLLALTTLAVIGLKDGMGNTVPKSEVRDTKEESPAKEEPALSDTVFLKSPEAKQAAMEAEQDQMVAYDLYFDYANMTLPQVVQAYLDEIGMPYTSVAFSYKNTVTGEVISMNETQLMTAGSTYKLPLNMLIVDGVETGEFSMDQAYDIADLEFENESEYLAYRSQFGDDMTISEMQEYSLVYSENTPAYGMVKMLGGFEQTYSMFERYGKSRSDVATIDFKSGNKTTSDYYIQVLDYLWHHQEKYKDVLYFIGESFPGQYFKTYLPYLTIYQKPGYYAEALNVDAIVYEETPYLIALYTAGLGGADAQTTEINGLGYVQLTELTYVINQWHRVNQNP</sequence>
<dbReference type="GO" id="GO:0030655">
    <property type="term" value="P:beta-lactam antibiotic catabolic process"/>
    <property type="evidence" value="ECO:0007669"/>
    <property type="project" value="InterPro"/>
</dbReference>
<protein>
    <submittedName>
        <fullName evidence="3">Putative peptidase</fullName>
    </submittedName>
</protein>
<gene>
    <name evidence="3" type="ORF">SAMEA4412692_00819</name>
</gene>
<dbReference type="RefSeq" id="WP_018372717.1">
    <property type="nucleotide sequence ID" value="NZ_LT906439.1"/>
</dbReference>
<name>A0A239SR98_9STRE</name>
<evidence type="ECO:0000313" key="3">
    <source>
        <dbReference type="EMBL" id="SNU87896.1"/>
    </source>
</evidence>
<dbReference type="OrthoDB" id="1642139at2"/>
<dbReference type="EMBL" id="LT906439">
    <property type="protein sequence ID" value="SNU87896.1"/>
    <property type="molecule type" value="Genomic_DNA"/>
</dbReference>
<reference evidence="3 4" key="1">
    <citation type="submission" date="2017-06" db="EMBL/GenBank/DDBJ databases">
        <authorList>
            <consortium name="Pathogen Informatics"/>
        </authorList>
    </citation>
    <scope>NUCLEOTIDE SEQUENCE [LARGE SCALE GENOMIC DNA]</scope>
    <source>
        <strain evidence="3 4">NCTC13788</strain>
    </source>
</reference>